<evidence type="ECO:0000259" key="3">
    <source>
        <dbReference type="Pfam" id="PF07589"/>
    </source>
</evidence>
<gene>
    <name evidence="4" type="ORF">ACFSCW_04285</name>
</gene>
<feature type="domain" description="Ice-binding protein C-terminal" evidence="3">
    <location>
        <begin position="411"/>
        <end position="435"/>
    </location>
</feature>
<dbReference type="InterPro" id="IPR013424">
    <property type="entry name" value="Ice-binding_C"/>
</dbReference>
<dbReference type="InterPro" id="IPR052559">
    <property type="entry name" value="V-haloperoxidase"/>
</dbReference>
<dbReference type="Pfam" id="PF01569">
    <property type="entry name" value="PAP2"/>
    <property type="match status" value="1"/>
</dbReference>
<dbReference type="InterPro" id="IPR000326">
    <property type="entry name" value="PAP2/HPO"/>
</dbReference>
<proteinExistence type="predicted"/>
<name>A0ABW4I1S8_9SPHN</name>
<dbReference type="InterPro" id="IPR036938">
    <property type="entry name" value="PAP2/HPO_sf"/>
</dbReference>
<dbReference type="Proteomes" id="UP001597115">
    <property type="component" value="Unassembled WGS sequence"/>
</dbReference>
<sequence length="442" mass="45552">MYQGKLLAAAAVLTGSLVAQPASAAVGVSDDVVLYWNQIAAQTVTGSPATTTRPIAMVGVAIRDAVNATLGSPNSSYLSLPGTPGGDTRAAASVAARNLLVALNPSQTAAYDAALSASLALVADGQAKTDGMTTGAAVATAMLARRTGDGSAAVVNYTPTGQIGHWAPTPPGNLPGAIPQWGGVATWQIGSQNHFQPPPPPTLDSAEYAAAFNEVKAIGDVNSVIRTADQTAAAQFWATPGAGGVQPWVLTAVDIAKQKGLSTLDAANLFALLEATAADVTIGIFQAKYLYDYWRPVTAIRMADLDGNPLTDKDGAWTSLIVAPNHPSYVSGHSAQSAAITTVLAGVLGDNNSFCITSGATRCWNTFTDAANEAANSRLWGGIHWRFDNEAGQALGRAVGEFALNQHVFTPVPEPATWAMMIAGFALVGAGLRRRVLRVAYA</sequence>
<dbReference type="RefSeq" id="WP_380887239.1">
    <property type="nucleotide sequence ID" value="NZ_JBHUDY010000001.1"/>
</dbReference>
<dbReference type="NCBIfam" id="TIGR02595">
    <property type="entry name" value="PEP_CTERM"/>
    <property type="match status" value="1"/>
</dbReference>
<evidence type="ECO:0000256" key="1">
    <source>
        <dbReference type="SAM" id="SignalP"/>
    </source>
</evidence>
<evidence type="ECO:0000313" key="4">
    <source>
        <dbReference type="EMBL" id="MFD1611015.1"/>
    </source>
</evidence>
<accession>A0ABW4I1S8</accession>
<dbReference type="PANTHER" id="PTHR34599">
    <property type="entry name" value="PEROXIDASE-RELATED"/>
    <property type="match status" value="1"/>
</dbReference>
<dbReference type="PANTHER" id="PTHR34599:SF1">
    <property type="entry name" value="PHOSPHATIDIC ACID PHOSPHATASE TYPE 2_HALOPEROXIDASE DOMAIN-CONTAINING PROTEIN"/>
    <property type="match status" value="1"/>
</dbReference>
<dbReference type="NCBIfam" id="NF035944">
    <property type="entry name" value="PEPxxWA-CTERM"/>
    <property type="match status" value="1"/>
</dbReference>
<comment type="caution">
    <text evidence="4">The sequence shown here is derived from an EMBL/GenBank/DDBJ whole genome shotgun (WGS) entry which is preliminary data.</text>
</comment>
<feature type="chain" id="PRO_5046243773" evidence="1">
    <location>
        <begin position="25"/>
        <end position="442"/>
    </location>
</feature>
<dbReference type="SUPFAM" id="SSF48317">
    <property type="entry name" value="Acid phosphatase/Vanadium-dependent haloperoxidase"/>
    <property type="match status" value="1"/>
</dbReference>
<dbReference type="Pfam" id="PF07589">
    <property type="entry name" value="PEP-CTERM"/>
    <property type="match status" value="1"/>
</dbReference>
<dbReference type="EMBL" id="JBHUDY010000001">
    <property type="protein sequence ID" value="MFD1611015.1"/>
    <property type="molecule type" value="Genomic_DNA"/>
</dbReference>
<keyword evidence="1" id="KW-0732">Signal</keyword>
<evidence type="ECO:0000313" key="5">
    <source>
        <dbReference type="Proteomes" id="UP001597115"/>
    </source>
</evidence>
<keyword evidence="5" id="KW-1185">Reference proteome</keyword>
<dbReference type="Gene3D" id="1.10.606.20">
    <property type="match status" value="1"/>
</dbReference>
<feature type="signal peptide" evidence="1">
    <location>
        <begin position="1"/>
        <end position="24"/>
    </location>
</feature>
<evidence type="ECO:0000259" key="2">
    <source>
        <dbReference type="Pfam" id="PF01569"/>
    </source>
</evidence>
<dbReference type="CDD" id="cd03398">
    <property type="entry name" value="PAP2_haloperoxidase"/>
    <property type="match status" value="1"/>
</dbReference>
<feature type="domain" description="Phosphatidic acid phosphatase type 2/haloperoxidase" evidence="2">
    <location>
        <begin position="271"/>
        <end position="406"/>
    </location>
</feature>
<reference evidence="5" key="1">
    <citation type="journal article" date="2019" name="Int. J. Syst. Evol. Microbiol.">
        <title>The Global Catalogue of Microorganisms (GCM) 10K type strain sequencing project: providing services to taxonomists for standard genome sequencing and annotation.</title>
        <authorList>
            <consortium name="The Broad Institute Genomics Platform"/>
            <consortium name="The Broad Institute Genome Sequencing Center for Infectious Disease"/>
            <person name="Wu L."/>
            <person name="Ma J."/>
        </authorList>
    </citation>
    <scope>NUCLEOTIDE SEQUENCE [LARGE SCALE GENOMIC DNA]</scope>
    <source>
        <strain evidence="5">CGMCC 1.16275</strain>
    </source>
</reference>
<organism evidence="4 5">
    <name type="scientific">Sphingomonas tabacisoli</name>
    <dbReference type="NCBI Taxonomy" id="2249466"/>
    <lineage>
        <taxon>Bacteria</taxon>
        <taxon>Pseudomonadati</taxon>
        <taxon>Pseudomonadota</taxon>
        <taxon>Alphaproteobacteria</taxon>
        <taxon>Sphingomonadales</taxon>
        <taxon>Sphingomonadaceae</taxon>
        <taxon>Sphingomonas</taxon>
    </lineage>
</organism>
<protein>
    <submittedName>
        <fullName evidence="4">PEPxxWA-CTERM sorting domain-containing protein</fullName>
    </submittedName>
</protein>